<keyword evidence="1" id="KW-1133">Transmembrane helix</keyword>
<dbReference type="CDD" id="cd11296">
    <property type="entry name" value="O-FucT_like"/>
    <property type="match status" value="1"/>
</dbReference>
<protein>
    <submittedName>
        <fullName evidence="2">Uncharacterized protein</fullName>
    </submittedName>
</protein>
<keyword evidence="3" id="KW-1185">Reference proteome</keyword>
<accession>A0ABR3F3K3</accession>
<dbReference type="EMBL" id="JBAHYK010001048">
    <property type="protein sequence ID" value="KAL0569815.1"/>
    <property type="molecule type" value="Genomic_DNA"/>
</dbReference>
<evidence type="ECO:0000313" key="2">
    <source>
        <dbReference type="EMBL" id="KAL0569815.1"/>
    </source>
</evidence>
<gene>
    <name evidence="2" type="ORF">V5O48_012148</name>
</gene>
<comment type="caution">
    <text evidence="2">The sequence shown here is derived from an EMBL/GenBank/DDBJ whole genome shotgun (WGS) entry which is preliminary data.</text>
</comment>
<proteinExistence type="predicted"/>
<dbReference type="Proteomes" id="UP001465976">
    <property type="component" value="Unassembled WGS sequence"/>
</dbReference>
<evidence type="ECO:0000313" key="3">
    <source>
        <dbReference type="Proteomes" id="UP001465976"/>
    </source>
</evidence>
<feature type="transmembrane region" description="Helical" evidence="1">
    <location>
        <begin position="37"/>
        <end position="57"/>
    </location>
</feature>
<evidence type="ECO:0000256" key="1">
    <source>
        <dbReference type="SAM" id="Phobius"/>
    </source>
</evidence>
<keyword evidence="1" id="KW-0812">Transmembrane</keyword>
<keyword evidence="1" id="KW-0472">Membrane</keyword>
<reference evidence="2 3" key="1">
    <citation type="submission" date="2024-02" db="EMBL/GenBank/DDBJ databases">
        <title>A draft genome for the cacao thread blight pathogen Marasmius crinis-equi.</title>
        <authorList>
            <person name="Cohen S.P."/>
            <person name="Baruah I.K."/>
            <person name="Amoako-Attah I."/>
            <person name="Bukari Y."/>
            <person name="Meinhardt L.W."/>
            <person name="Bailey B.A."/>
        </authorList>
    </citation>
    <scope>NUCLEOTIDE SEQUENCE [LARGE SCALE GENOMIC DNA]</scope>
    <source>
        <strain evidence="2 3">GH-76</strain>
    </source>
</reference>
<sequence>MPARCPLCGELVQARSLSHYLTATFWYIRRTITLQRVLLLVVTSTILFALLILWSGIPPTLIEIQDYEENLPQHNLTEASYDKSLDPSGRRKYLRVEGAAQGVGINNVFQQLFHLTYLAHESGCAFVFEDYIWSHLPFQYTIDNYALRPTRIPLNAFTSVAFFDQICPKKSRVVIEASQESLESSFSNGLELLLLSVFPLLSSSAAVTNFMWSPLVLSAVARNFVLLKPSDPLSLLDVSSSTSSSVPVLKELVAVHLQRGDSKGHCCFLCKNRSQYSGYNKLEILPDKPDPSDDSVDYYHKHCYPDVEQIVEKLDQTRLSSVQWLEGWLYRLAQKLKESRWDDVVDSNDLRLDAWQKQVSGTVDMAIAEKAEVFVGNGFSSLSGNIIFLRLAKGMKPESNRLL</sequence>
<dbReference type="Gene3D" id="3.40.50.11350">
    <property type="match status" value="1"/>
</dbReference>
<organism evidence="2 3">
    <name type="scientific">Marasmius crinis-equi</name>
    <dbReference type="NCBI Taxonomy" id="585013"/>
    <lineage>
        <taxon>Eukaryota</taxon>
        <taxon>Fungi</taxon>
        <taxon>Dikarya</taxon>
        <taxon>Basidiomycota</taxon>
        <taxon>Agaricomycotina</taxon>
        <taxon>Agaricomycetes</taxon>
        <taxon>Agaricomycetidae</taxon>
        <taxon>Agaricales</taxon>
        <taxon>Marasmiineae</taxon>
        <taxon>Marasmiaceae</taxon>
        <taxon>Marasmius</taxon>
    </lineage>
</organism>
<name>A0ABR3F3K3_9AGAR</name>